<comment type="caution">
    <text evidence="3">The sequence shown here is derived from an EMBL/GenBank/DDBJ whole genome shotgun (WGS) entry which is preliminary data.</text>
</comment>
<dbReference type="InterPro" id="IPR003961">
    <property type="entry name" value="FN3_dom"/>
</dbReference>
<dbReference type="GO" id="GO:0016020">
    <property type="term" value="C:membrane"/>
    <property type="evidence" value="ECO:0007669"/>
    <property type="project" value="InterPro"/>
</dbReference>
<proteinExistence type="predicted"/>
<dbReference type="InterPro" id="IPR013783">
    <property type="entry name" value="Ig-like_fold"/>
</dbReference>
<keyword evidence="1" id="KW-0732">Signal</keyword>
<dbReference type="PROSITE" id="PS50853">
    <property type="entry name" value="FN3"/>
    <property type="match status" value="1"/>
</dbReference>
<keyword evidence="4" id="KW-1185">Reference proteome</keyword>
<dbReference type="Gene3D" id="2.60.40.10">
    <property type="entry name" value="Immunoglobulins"/>
    <property type="match status" value="5"/>
</dbReference>
<feature type="chain" id="PRO_5035280304" evidence="1">
    <location>
        <begin position="26"/>
        <end position="889"/>
    </location>
</feature>
<dbReference type="AlphaFoldDB" id="A0A8J6UH50"/>
<dbReference type="GO" id="GO:0005509">
    <property type="term" value="F:calcium ion binding"/>
    <property type="evidence" value="ECO:0007669"/>
    <property type="project" value="InterPro"/>
</dbReference>
<dbReference type="CDD" id="cd00063">
    <property type="entry name" value="FN3"/>
    <property type="match status" value="1"/>
</dbReference>
<dbReference type="EMBL" id="JACWUN010000010">
    <property type="protein sequence ID" value="MBD1400918.1"/>
    <property type="molecule type" value="Genomic_DNA"/>
</dbReference>
<dbReference type="SUPFAM" id="SSF49313">
    <property type="entry name" value="Cadherin-like"/>
    <property type="match status" value="4"/>
</dbReference>
<feature type="domain" description="Fibronectin type-III" evidence="2">
    <location>
        <begin position="11"/>
        <end position="112"/>
    </location>
</feature>
<dbReference type="PROSITE" id="PS51257">
    <property type="entry name" value="PROKAR_LIPOPROTEIN"/>
    <property type="match status" value="1"/>
</dbReference>
<dbReference type="InterPro" id="IPR015919">
    <property type="entry name" value="Cadherin-like_sf"/>
</dbReference>
<dbReference type="Pfam" id="PF00041">
    <property type="entry name" value="fn3"/>
    <property type="match status" value="1"/>
</dbReference>
<organism evidence="3 4">
    <name type="scientific">Pelovirga terrestris</name>
    <dbReference type="NCBI Taxonomy" id="2771352"/>
    <lineage>
        <taxon>Bacteria</taxon>
        <taxon>Pseudomonadati</taxon>
        <taxon>Thermodesulfobacteriota</taxon>
        <taxon>Desulfuromonadia</taxon>
        <taxon>Geobacterales</taxon>
        <taxon>Geobacteraceae</taxon>
        <taxon>Pelovirga</taxon>
    </lineage>
</organism>
<sequence length="889" mass="95379">MKRILSFYLLLVLFLIMGCSSVAWAKTVTLAWDPSPSAVSGYKVYYQVGSDSLSKTGEAGTVVVDVGSVLTYSLSHLNDAEDYYFAVTAYDANGQESDFSNHVHSPAVVAINHPPVLAPIGTKSVNEGQELAFTILATDADGDPLTYGAANLPAGATFNATTRQFVWTPNYSGSENIRVFSVTFSVNDGSAEDTELVTINVNPVNRPPVLRPIGAQELLAGDNFNLIISATDPDTALGQNLTYSAVNLPSGAVFLPATRSFSWLPGIQQVGTYQVTFVVHDGRLQDSEVVPFTVVRANEPPVLAAIGTQSVHENALLQFSVAATTESANFVYRVSGLPAGASFDTASRTFSWTPDYDQAGSFIVTFAVTDGVDTDSEAVTITVHNTNRPPVISGTPDPTASVDRTYVFAPVASDPDGDDLSYTISGQPFWAEFNSQTGVLSGTPIASDLGSRATIVITVGDGSLTTSLPAFSIEVVAAADDSEPSYVDGEIDSDRDGIPDVRDGFPFDPNRTDWVIYASAGTGGYIDPAGEVSVLYGGTQRFELIPMAGYYLNDLLVNGMSVPLRDNYEFVDVDSHNTIEAIFSEIPSGLSQNPLEPGLKGIERVDDGDDSNNLVDGKPRLDLDYRFHVTLREEDSLDQYRVFAVINGYRYLLQQDAGVPASGARFSMTTRLGPLPAQRYYFVVENAVGTQLWRYPAVGDLPGPTVELLSGHNMVGLVGNLNPYGLTTTETIGVRQVYRWSPSAKKEGAYVMVDSGAPIASGEGYQLRRATSTTLPDLSAYGELSVDLYEFDVFPGWNLIANPYAGNVPLERVLIRSGDAVPMEWLAAATQDVVVDGLHSYLGDDWGGGNEVTTAAGTNKAILVPGMGYWIYVNPVNQPVSLLIPRPLR</sequence>
<dbReference type="RefSeq" id="WP_191155957.1">
    <property type="nucleotide sequence ID" value="NZ_JACWUN010000010.1"/>
</dbReference>
<dbReference type="Pfam" id="PF05345">
    <property type="entry name" value="He_PIG"/>
    <property type="match status" value="4"/>
</dbReference>
<evidence type="ECO:0000313" key="3">
    <source>
        <dbReference type="EMBL" id="MBD1400918.1"/>
    </source>
</evidence>
<feature type="signal peptide" evidence="1">
    <location>
        <begin position="1"/>
        <end position="25"/>
    </location>
</feature>
<dbReference type="SMART" id="SM00736">
    <property type="entry name" value="CADG"/>
    <property type="match status" value="4"/>
</dbReference>
<protein>
    <submittedName>
        <fullName evidence="3">Putative Ig domain-containing protein</fullName>
    </submittedName>
</protein>
<dbReference type="Proteomes" id="UP000632828">
    <property type="component" value="Unassembled WGS sequence"/>
</dbReference>
<name>A0A8J6UH50_9BACT</name>
<gene>
    <name evidence="3" type="ORF">ICT70_09560</name>
</gene>
<dbReference type="SUPFAM" id="SSF49265">
    <property type="entry name" value="Fibronectin type III"/>
    <property type="match status" value="1"/>
</dbReference>
<reference evidence="3" key="1">
    <citation type="submission" date="2020-09" db="EMBL/GenBank/DDBJ databases">
        <title>Pelobacter alkaliphilus sp. nov., a novel anaerobic arsenate-reducing bacterium from terrestrial mud volcano.</title>
        <authorList>
            <person name="Khomyakova M.A."/>
            <person name="Merkel A.Y."/>
            <person name="Slobodkin A.I."/>
        </authorList>
    </citation>
    <scope>NUCLEOTIDE SEQUENCE</scope>
    <source>
        <strain evidence="3">M08fum</strain>
    </source>
</reference>
<dbReference type="InterPro" id="IPR006644">
    <property type="entry name" value="Cadg"/>
</dbReference>
<evidence type="ECO:0000313" key="4">
    <source>
        <dbReference type="Proteomes" id="UP000632828"/>
    </source>
</evidence>
<dbReference type="InterPro" id="IPR036116">
    <property type="entry name" value="FN3_sf"/>
</dbReference>
<evidence type="ECO:0000259" key="2">
    <source>
        <dbReference type="PROSITE" id="PS50853"/>
    </source>
</evidence>
<accession>A0A8J6UH50</accession>
<evidence type="ECO:0000256" key="1">
    <source>
        <dbReference type="SAM" id="SignalP"/>
    </source>
</evidence>